<dbReference type="InterPro" id="IPR011990">
    <property type="entry name" value="TPR-like_helical_dom_sf"/>
</dbReference>
<evidence type="ECO:0000256" key="2">
    <source>
        <dbReference type="SAM" id="Phobius"/>
    </source>
</evidence>
<gene>
    <name evidence="3" type="ORF">FOMPIDRAFT_90731</name>
</gene>
<name>S8FF41_FOMSC</name>
<organism evidence="3 4">
    <name type="scientific">Fomitopsis schrenkii</name>
    <name type="common">Brown rot fungus</name>
    <dbReference type="NCBI Taxonomy" id="2126942"/>
    <lineage>
        <taxon>Eukaryota</taxon>
        <taxon>Fungi</taxon>
        <taxon>Dikarya</taxon>
        <taxon>Basidiomycota</taxon>
        <taxon>Agaricomycotina</taxon>
        <taxon>Agaricomycetes</taxon>
        <taxon>Polyporales</taxon>
        <taxon>Fomitopsis</taxon>
    </lineage>
</organism>
<evidence type="ECO:0000256" key="1">
    <source>
        <dbReference type="SAM" id="MobiDB-lite"/>
    </source>
</evidence>
<dbReference type="SUPFAM" id="SSF48452">
    <property type="entry name" value="TPR-like"/>
    <property type="match status" value="2"/>
</dbReference>
<dbReference type="Pfam" id="PF13374">
    <property type="entry name" value="TPR_10"/>
    <property type="match status" value="3"/>
</dbReference>
<feature type="transmembrane region" description="Helical" evidence="2">
    <location>
        <begin position="807"/>
        <end position="828"/>
    </location>
</feature>
<dbReference type="OrthoDB" id="9991317at2759"/>
<sequence length="831" mass="91806">MADRPTSDPASVSPPNPSERGALFDDLANTLLARYRAQGNRPYLDRAVELHRRALNLRPPGHPDRVTSLNNLGVALLTRFSNFGSTVDLDEAIASYGEGLTILPTNHPARSSLVNNLATVLRTRFEQNGNISDLDTSVALHRQAVAVRQKGHPDRPMSLNNLANALSTRFQQLGDHSNFDEALALHYEALELRPKGHPDRGMSLKNIADALKNRFDEQGNVADLREAITYLREALDLYPQGHSYHGDLLSSLGNSLHVRFKHLGTHDDLGEAIALHREALMLRPQGHTARALSLSNLANTLRTRFDLLEDRSDLDEAIALHREALSIRAPGHPDRAASFVNLANSIWARFRRLRSGDPVDLDEAILLLREALVLFRSPNSQLGGRADLDEAIGLLREALGLRPAGHPTRETSLNNLANVLDVRARRTSNSTDLDEAIALHREALSLRSTGHPERGHSLGNLATVLETRYELSGHRADLDELVRLSEEHVREHPGAWVSLGRLAGVKSQPQSYYSNPADAVELLSQLLCSPLGSTQRLLHQAVSRLGELGTANVLDDGLRRRLVDVYRQAIGLMPQAAYLGLGLSQRLRAIIDAEPAATMAASHALRLHDIPTALILLEQGRAVFWQQALRLRAPPEKPQVPDGQYSELVQLFEDLNTEPLVQEPQSRVSMEVDAASRWKKSKRLEELLQDVHNRLDTEAQALSLLAPGCTSLLDVGDSGPVVVLLSTPVFSGAIIIKEGRQCHQVDLPSDTIAWLKSWNSSWKHEIKEARSYLRDYANGMSGDKHRGARLVGLRGGETALLKQLWDYLVAPIIIAVFGQEVCFVVITLRHD</sequence>
<evidence type="ECO:0008006" key="5">
    <source>
        <dbReference type="Google" id="ProtNLM"/>
    </source>
</evidence>
<dbReference type="eggNOG" id="KOG4626">
    <property type="taxonomic scope" value="Eukaryota"/>
</dbReference>
<dbReference type="AlphaFoldDB" id="S8FF41"/>
<keyword evidence="4" id="KW-1185">Reference proteome</keyword>
<dbReference type="HOGENOM" id="CLU_001305_2_1_1"/>
<keyword evidence="2" id="KW-0812">Transmembrane</keyword>
<dbReference type="InParanoid" id="S8FF41"/>
<dbReference type="Gene3D" id="1.25.40.10">
    <property type="entry name" value="Tetratricopeptide repeat domain"/>
    <property type="match status" value="4"/>
</dbReference>
<reference evidence="3 4" key="1">
    <citation type="journal article" date="2012" name="Science">
        <title>The Paleozoic origin of enzymatic lignin decomposition reconstructed from 31 fungal genomes.</title>
        <authorList>
            <person name="Floudas D."/>
            <person name="Binder M."/>
            <person name="Riley R."/>
            <person name="Barry K."/>
            <person name="Blanchette R.A."/>
            <person name="Henrissat B."/>
            <person name="Martinez A.T."/>
            <person name="Otillar R."/>
            <person name="Spatafora J.W."/>
            <person name="Yadav J.S."/>
            <person name="Aerts A."/>
            <person name="Benoit I."/>
            <person name="Boyd A."/>
            <person name="Carlson A."/>
            <person name="Copeland A."/>
            <person name="Coutinho P.M."/>
            <person name="de Vries R.P."/>
            <person name="Ferreira P."/>
            <person name="Findley K."/>
            <person name="Foster B."/>
            <person name="Gaskell J."/>
            <person name="Glotzer D."/>
            <person name="Gorecki P."/>
            <person name="Heitman J."/>
            <person name="Hesse C."/>
            <person name="Hori C."/>
            <person name="Igarashi K."/>
            <person name="Jurgens J.A."/>
            <person name="Kallen N."/>
            <person name="Kersten P."/>
            <person name="Kohler A."/>
            <person name="Kuees U."/>
            <person name="Kumar T.K.A."/>
            <person name="Kuo A."/>
            <person name="LaButti K."/>
            <person name="Larrondo L.F."/>
            <person name="Lindquist E."/>
            <person name="Ling A."/>
            <person name="Lombard V."/>
            <person name="Lucas S."/>
            <person name="Lundell T."/>
            <person name="Martin R."/>
            <person name="McLaughlin D.J."/>
            <person name="Morgenstern I."/>
            <person name="Morin E."/>
            <person name="Murat C."/>
            <person name="Nagy L.G."/>
            <person name="Nolan M."/>
            <person name="Ohm R.A."/>
            <person name="Patyshakuliyeva A."/>
            <person name="Rokas A."/>
            <person name="Ruiz-Duenas F.J."/>
            <person name="Sabat G."/>
            <person name="Salamov A."/>
            <person name="Samejima M."/>
            <person name="Schmutz J."/>
            <person name="Slot J.C."/>
            <person name="St John F."/>
            <person name="Stenlid J."/>
            <person name="Sun H."/>
            <person name="Sun S."/>
            <person name="Syed K."/>
            <person name="Tsang A."/>
            <person name="Wiebenga A."/>
            <person name="Young D."/>
            <person name="Pisabarro A."/>
            <person name="Eastwood D.C."/>
            <person name="Martin F."/>
            <person name="Cullen D."/>
            <person name="Grigoriev I.V."/>
            <person name="Hibbett D.S."/>
        </authorList>
    </citation>
    <scope>NUCLEOTIDE SEQUENCE</scope>
    <source>
        <strain evidence="4">FP-58527</strain>
    </source>
</reference>
<evidence type="ECO:0000313" key="3">
    <source>
        <dbReference type="EMBL" id="EPT00086.1"/>
    </source>
</evidence>
<evidence type="ECO:0000313" key="4">
    <source>
        <dbReference type="Proteomes" id="UP000015241"/>
    </source>
</evidence>
<dbReference type="EMBL" id="KE504151">
    <property type="protein sequence ID" value="EPT00086.1"/>
    <property type="molecule type" value="Genomic_DNA"/>
</dbReference>
<dbReference type="Proteomes" id="UP000015241">
    <property type="component" value="Unassembled WGS sequence"/>
</dbReference>
<dbReference type="STRING" id="743788.S8FF41"/>
<dbReference type="PANTHER" id="PTHR19959:SF119">
    <property type="entry name" value="FUNGAL LIPASE-LIKE DOMAIN-CONTAINING PROTEIN"/>
    <property type="match status" value="1"/>
</dbReference>
<accession>S8FF41</accession>
<proteinExistence type="predicted"/>
<keyword evidence="2" id="KW-1133">Transmembrane helix</keyword>
<protein>
    <recommendedName>
        <fullName evidence="5">CHAT domain-containing protein</fullName>
    </recommendedName>
</protein>
<dbReference type="PANTHER" id="PTHR19959">
    <property type="entry name" value="KINESIN LIGHT CHAIN"/>
    <property type="match status" value="1"/>
</dbReference>
<keyword evidence="2" id="KW-0472">Membrane</keyword>
<feature type="region of interest" description="Disordered" evidence="1">
    <location>
        <begin position="1"/>
        <end position="21"/>
    </location>
</feature>